<dbReference type="AlphaFoldDB" id="A0A8C5RYF9"/>
<dbReference type="PANTHER" id="PTHR19343">
    <property type="entry name" value="T CELL RECEPTOR ALPHA VARIABLE 1-2"/>
    <property type="match status" value="1"/>
</dbReference>
<dbReference type="GO" id="GO:0002250">
    <property type="term" value="P:adaptive immune response"/>
    <property type="evidence" value="ECO:0007669"/>
    <property type="project" value="UniProtKB-KW"/>
</dbReference>
<proteinExistence type="predicted"/>
<keyword evidence="2" id="KW-0391">Immunity</keyword>
<keyword evidence="6" id="KW-1279">T cell receptor</keyword>
<evidence type="ECO:0000256" key="2">
    <source>
        <dbReference type="ARBA" id="ARBA00022859"/>
    </source>
</evidence>
<evidence type="ECO:0000259" key="7">
    <source>
        <dbReference type="PROSITE" id="PS50835"/>
    </source>
</evidence>
<dbReference type="PROSITE" id="PS50835">
    <property type="entry name" value="IG_LIKE"/>
    <property type="match status" value="1"/>
</dbReference>
<sequence>ERTVLNIIYMINWLFICYCKSWIDTGMLLKPERDRVTITCKSNDAYSYFHWYRQGPRMPLSYLLSITSSQNVTKEGLTAEYLDTSQRSRLHLPSSLLQDSGTYFCGVIAQQFRKSETHNQSLTDSEA</sequence>
<organism evidence="8 9">
    <name type="scientific">Laticauda laticaudata</name>
    <name type="common">Blue-ringed sea krait</name>
    <name type="synonym">Blue-lipped sea krait</name>
    <dbReference type="NCBI Taxonomy" id="8630"/>
    <lineage>
        <taxon>Eukaryota</taxon>
        <taxon>Metazoa</taxon>
        <taxon>Chordata</taxon>
        <taxon>Craniata</taxon>
        <taxon>Vertebrata</taxon>
        <taxon>Euteleostomi</taxon>
        <taxon>Lepidosauria</taxon>
        <taxon>Squamata</taxon>
        <taxon>Bifurcata</taxon>
        <taxon>Unidentata</taxon>
        <taxon>Episquamata</taxon>
        <taxon>Toxicofera</taxon>
        <taxon>Serpentes</taxon>
        <taxon>Colubroidea</taxon>
        <taxon>Elapidae</taxon>
        <taxon>Laticaudinae</taxon>
        <taxon>Laticauda</taxon>
    </lineage>
</organism>
<dbReference type="InterPro" id="IPR013783">
    <property type="entry name" value="Ig-like_fold"/>
</dbReference>
<dbReference type="PANTHER" id="PTHR19343:SF13">
    <property type="entry name" value="T CELL RECEPTOR ALPHA VARIABLE 21"/>
    <property type="match status" value="1"/>
</dbReference>
<dbReference type="Proteomes" id="UP000694406">
    <property type="component" value="Unplaced"/>
</dbReference>
<reference evidence="8" key="2">
    <citation type="submission" date="2025-09" db="UniProtKB">
        <authorList>
            <consortium name="Ensembl"/>
        </authorList>
    </citation>
    <scope>IDENTIFICATION</scope>
</reference>
<evidence type="ECO:0000256" key="6">
    <source>
        <dbReference type="ARBA" id="ARBA00043266"/>
    </source>
</evidence>
<reference evidence="8" key="1">
    <citation type="submission" date="2025-08" db="UniProtKB">
        <authorList>
            <consortium name="Ensembl"/>
        </authorList>
    </citation>
    <scope>IDENTIFICATION</scope>
</reference>
<keyword evidence="9" id="KW-1185">Reference proteome</keyword>
<keyword evidence="5" id="KW-0393">Immunoglobulin domain</keyword>
<dbReference type="GeneTree" id="ENSGT00960000189404"/>
<dbReference type="Gene3D" id="2.60.40.10">
    <property type="entry name" value="Immunoglobulins"/>
    <property type="match status" value="1"/>
</dbReference>
<dbReference type="GO" id="GO:0042101">
    <property type="term" value="C:T cell receptor complex"/>
    <property type="evidence" value="ECO:0007669"/>
    <property type="project" value="UniProtKB-KW"/>
</dbReference>
<name>A0A8C5RYF9_LATLA</name>
<evidence type="ECO:0000313" key="9">
    <source>
        <dbReference type="Proteomes" id="UP000694406"/>
    </source>
</evidence>
<dbReference type="Ensembl" id="ENSLLTT00000009756.1">
    <property type="protein sequence ID" value="ENSLLTP00000009399.1"/>
    <property type="gene ID" value="ENSLLTG00000007186.1"/>
</dbReference>
<dbReference type="InterPro" id="IPR003599">
    <property type="entry name" value="Ig_sub"/>
</dbReference>
<evidence type="ECO:0000256" key="5">
    <source>
        <dbReference type="ARBA" id="ARBA00023319"/>
    </source>
</evidence>
<keyword evidence="3" id="KW-1064">Adaptive immunity</keyword>
<dbReference type="InterPro" id="IPR013106">
    <property type="entry name" value="Ig_V-set"/>
</dbReference>
<dbReference type="InterPro" id="IPR051006">
    <property type="entry name" value="TCR_variable_domain"/>
</dbReference>
<keyword evidence="1" id="KW-0732">Signal</keyword>
<feature type="domain" description="Ig-like" evidence="7">
    <location>
        <begin position="32"/>
        <end position="123"/>
    </location>
</feature>
<accession>A0A8C5RYF9</accession>
<dbReference type="Pfam" id="PF07686">
    <property type="entry name" value="V-set"/>
    <property type="match status" value="1"/>
</dbReference>
<dbReference type="SMART" id="SM00409">
    <property type="entry name" value="IG"/>
    <property type="match status" value="1"/>
</dbReference>
<evidence type="ECO:0000313" key="8">
    <source>
        <dbReference type="Ensembl" id="ENSLLTP00000009399.1"/>
    </source>
</evidence>
<dbReference type="GO" id="GO:0042605">
    <property type="term" value="F:peptide antigen binding"/>
    <property type="evidence" value="ECO:0007669"/>
    <property type="project" value="TreeGrafter"/>
</dbReference>
<dbReference type="SUPFAM" id="SSF48726">
    <property type="entry name" value="Immunoglobulin"/>
    <property type="match status" value="1"/>
</dbReference>
<evidence type="ECO:0000256" key="1">
    <source>
        <dbReference type="ARBA" id="ARBA00022729"/>
    </source>
</evidence>
<protein>
    <recommendedName>
        <fullName evidence="7">Ig-like domain-containing protein</fullName>
    </recommendedName>
</protein>
<keyword evidence="4" id="KW-0675">Receptor</keyword>
<evidence type="ECO:0000256" key="3">
    <source>
        <dbReference type="ARBA" id="ARBA00023130"/>
    </source>
</evidence>
<dbReference type="InterPro" id="IPR036179">
    <property type="entry name" value="Ig-like_dom_sf"/>
</dbReference>
<evidence type="ECO:0000256" key="4">
    <source>
        <dbReference type="ARBA" id="ARBA00023170"/>
    </source>
</evidence>
<dbReference type="InterPro" id="IPR007110">
    <property type="entry name" value="Ig-like_dom"/>
</dbReference>